<name>W6YS44_COCMI</name>
<dbReference type="EMBL" id="KI964067">
    <property type="protein sequence ID" value="EUC42267.1"/>
    <property type="molecule type" value="Genomic_DNA"/>
</dbReference>
<dbReference type="HOGENOM" id="CLU_3037809_0_0_1"/>
<organism evidence="1 2">
    <name type="scientific">Bipolaris oryzae ATCC 44560</name>
    <dbReference type="NCBI Taxonomy" id="930090"/>
    <lineage>
        <taxon>Eukaryota</taxon>
        <taxon>Fungi</taxon>
        <taxon>Dikarya</taxon>
        <taxon>Ascomycota</taxon>
        <taxon>Pezizomycotina</taxon>
        <taxon>Dothideomycetes</taxon>
        <taxon>Pleosporomycetidae</taxon>
        <taxon>Pleosporales</taxon>
        <taxon>Pleosporineae</taxon>
        <taxon>Pleosporaceae</taxon>
        <taxon>Bipolaris</taxon>
    </lineage>
</organism>
<dbReference type="AlphaFoldDB" id="W6YS44"/>
<protein>
    <submittedName>
        <fullName evidence="1">Uncharacterized protein</fullName>
    </submittedName>
</protein>
<gene>
    <name evidence="1" type="ORF">COCMIDRAFT_103971</name>
</gene>
<dbReference type="Proteomes" id="UP000054032">
    <property type="component" value="Unassembled WGS sequence"/>
</dbReference>
<dbReference type="KEGG" id="bor:COCMIDRAFT_103971"/>
<dbReference type="RefSeq" id="XP_007691221.1">
    <property type="nucleotide sequence ID" value="XM_007693031.1"/>
</dbReference>
<reference evidence="1 2" key="1">
    <citation type="journal article" date="2013" name="PLoS Genet.">
        <title>Comparative genome structure, secondary metabolite, and effector coding capacity across Cochliobolus pathogens.</title>
        <authorList>
            <person name="Condon B.J."/>
            <person name="Leng Y."/>
            <person name="Wu D."/>
            <person name="Bushley K.E."/>
            <person name="Ohm R.A."/>
            <person name="Otillar R."/>
            <person name="Martin J."/>
            <person name="Schackwitz W."/>
            <person name="Grimwood J."/>
            <person name="MohdZainudin N."/>
            <person name="Xue C."/>
            <person name="Wang R."/>
            <person name="Manning V.A."/>
            <person name="Dhillon B."/>
            <person name="Tu Z.J."/>
            <person name="Steffenson B.J."/>
            <person name="Salamov A."/>
            <person name="Sun H."/>
            <person name="Lowry S."/>
            <person name="LaButti K."/>
            <person name="Han J."/>
            <person name="Copeland A."/>
            <person name="Lindquist E."/>
            <person name="Barry K."/>
            <person name="Schmutz J."/>
            <person name="Baker S.E."/>
            <person name="Ciuffetti L.M."/>
            <person name="Grigoriev I.V."/>
            <person name="Zhong S."/>
            <person name="Turgeon B.G."/>
        </authorList>
    </citation>
    <scope>NUCLEOTIDE SEQUENCE [LARGE SCALE GENOMIC DNA]</scope>
    <source>
        <strain evidence="1 2">ATCC 44560</strain>
    </source>
</reference>
<keyword evidence="2" id="KW-1185">Reference proteome</keyword>
<feature type="non-terminal residue" evidence="1">
    <location>
        <position position="1"/>
    </location>
</feature>
<proteinExistence type="predicted"/>
<sequence length="55" mass="6354">TRYVKAQNDEALRPQQAIDLIRYTDKLSVRCLVPNSGFIYKLALNVVKKNYLLLS</sequence>
<evidence type="ECO:0000313" key="1">
    <source>
        <dbReference type="EMBL" id="EUC42267.1"/>
    </source>
</evidence>
<evidence type="ECO:0000313" key="2">
    <source>
        <dbReference type="Proteomes" id="UP000054032"/>
    </source>
</evidence>
<accession>W6YS44</accession>
<dbReference type="GeneID" id="19118414"/>